<proteinExistence type="predicted"/>
<dbReference type="PANTHER" id="PTHR43471:SF3">
    <property type="entry name" value="ABC TRANSPORTER PERMEASE PROTEIN NATB"/>
    <property type="match status" value="1"/>
</dbReference>
<dbReference type="EMBL" id="JARACI010000756">
    <property type="protein sequence ID" value="MDD9206036.1"/>
    <property type="molecule type" value="Genomic_DNA"/>
</dbReference>
<evidence type="ECO:0000256" key="2">
    <source>
        <dbReference type="ARBA" id="ARBA00022692"/>
    </source>
</evidence>
<evidence type="ECO:0000256" key="4">
    <source>
        <dbReference type="ARBA" id="ARBA00023136"/>
    </source>
</evidence>
<evidence type="ECO:0000313" key="7">
    <source>
        <dbReference type="EMBL" id="MDD9206036.1"/>
    </source>
</evidence>
<feature type="domain" description="ABC-2 type transporter transmembrane" evidence="6">
    <location>
        <begin position="31"/>
        <end position="375"/>
    </location>
</feature>
<dbReference type="InterPro" id="IPR013525">
    <property type="entry name" value="ABC2_TM"/>
</dbReference>
<evidence type="ECO:0000256" key="3">
    <source>
        <dbReference type="ARBA" id="ARBA00022989"/>
    </source>
</evidence>
<keyword evidence="3 5" id="KW-1133">Transmembrane helix</keyword>
<feature type="transmembrane region" description="Helical" evidence="5">
    <location>
        <begin position="357"/>
        <end position="379"/>
    </location>
</feature>
<dbReference type="Proteomes" id="UP001165561">
    <property type="component" value="Unassembled WGS sequence"/>
</dbReference>
<dbReference type="PANTHER" id="PTHR43471">
    <property type="entry name" value="ABC TRANSPORTER PERMEASE"/>
    <property type="match status" value="1"/>
</dbReference>
<feature type="transmembrane region" description="Helical" evidence="5">
    <location>
        <begin position="298"/>
        <end position="320"/>
    </location>
</feature>
<evidence type="ECO:0000259" key="6">
    <source>
        <dbReference type="Pfam" id="PF12698"/>
    </source>
</evidence>
<reference evidence="7" key="1">
    <citation type="submission" date="2023-02" db="EMBL/GenBank/DDBJ databases">
        <title>Georgenia sp.10Sc9-8, isolated from a soil sample collected from the Taklamakan desert.</title>
        <authorList>
            <person name="Liu S."/>
        </authorList>
    </citation>
    <scope>NUCLEOTIDE SEQUENCE</scope>
    <source>
        <strain evidence="7">10Sc9-8</strain>
    </source>
</reference>
<feature type="transmembrane region" description="Helical" evidence="5">
    <location>
        <begin position="21"/>
        <end position="45"/>
    </location>
</feature>
<evidence type="ECO:0000256" key="5">
    <source>
        <dbReference type="SAM" id="Phobius"/>
    </source>
</evidence>
<evidence type="ECO:0000256" key="1">
    <source>
        <dbReference type="ARBA" id="ARBA00004141"/>
    </source>
</evidence>
<name>A0ABT5TYS4_9MICO</name>
<keyword evidence="4 5" id="KW-0472">Membrane</keyword>
<evidence type="ECO:0000313" key="8">
    <source>
        <dbReference type="Proteomes" id="UP001165561"/>
    </source>
</evidence>
<feature type="transmembrane region" description="Helical" evidence="5">
    <location>
        <begin position="224"/>
        <end position="247"/>
    </location>
</feature>
<dbReference type="Pfam" id="PF12698">
    <property type="entry name" value="ABC2_membrane_3"/>
    <property type="match status" value="1"/>
</dbReference>
<gene>
    <name evidence="7" type="ORF">PU560_06070</name>
</gene>
<comment type="caution">
    <text evidence="7">The sequence shown here is derived from an EMBL/GenBank/DDBJ whole genome shotgun (WGS) entry which is preliminary data.</text>
</comment>
<comment type="subcellular location">
    <subcellularLocation>
        <location evidence="1">Membrane</location>
        <topology evidence="1">Multi-pass membrane protein</topology>
    </subcellularLocation>
</comment>
<organism evidence="7 8">
    <name type="scientific">Georgenia halotolerans</name>
    <dbReference type="NCBI Taxonomy" id="3028317"/>
    <lineage>
        <taxon>Bacteria</taxon>
        <taxon>Bacillati</taxon>
        <taxon>Actinomycetota</taxon>
        <taxon>Actinomycetes</taxon>
        <taxon>Micrococcales</taxon>
        <taxon>Bogoriellaceae</taxon>
        <taxon>Georgenia</taxon>
    </lineage>
</organism>
<keyword evidence="8" id="KW-1185">Reference proteome</keyword>
<keyword evidence="2 5" id="KW-0812">Transmembrane</keyword>
<sequence>MRAIGTIWMVARREVKARFLTKANLVSLGLLLLAVVAGVVVMDYFQNRDTDEPTFTIALAEQTAELRPGLEAAAAGQDTTLDISTMGAAEAEEAVTEDLDAYISGDPAQPEVLVADEVDGQLLGLVTGVAQAHAMGSEVAALGGDPGAVSEAVAQAAPDVRSLAEEDPSGGMFGPAYFVAILSTSVLLFALISTGALIAMGVVEEKTSRVVEILLATIRPASLLAGKILGIGIVGLIQVVLLGGAAIGTMAATDLLADFEIDLTTAMLMIVLWFFLGFAIFALLFGGFAALVSRQEDIGSVTTPLTFLLFVPYYVAMFMVPNNPDTTLTAVLSQIPIFSPFMMPMRSAFDAVSTGELVLSVVLALATIPLLVWVASTVYQRGVLHTGGRMKLSEAFARR</sequence>
<protein>
    <submittedName>
        <fullName evidence="7">ABC transporter permease</fullName>
    </submittedName>
</protein>
<feature type="transmembrane region" description="Helical" evidence="5">
    <location>
        <begin position="267"/>
        <end position="291"/>
    </location>
</feature>
<feature type="transmembrane region" description="Helical" evidence="5">
    <location>
        <begin position="176"/>
        <end position="203"/>
    </location>
</feature>
<accession>A0ABT5TYS4</accession>